<organism evidence="1 2">
    <name type="scientific">Limimaricola cinnabarinus</name>
    <dbReference type="NCBI Taxonomy" id="1125964"/>
    <lineage>
        <taxon>Bacteria</taxon>
        <taxon>Pseudomonadati</taxon>
        <taxon>Pseudomonadota</taxon>
        <taxon>Alphaproteobacteria</taxon>
        <taxon>Rhodobacterales</taxon>
        <taxon>Paracoccaceae</taxon>
        <taxon>Limimaricola</taxon>
    </lineage>
</organism>
<evidence type="ECO:0000313" key="2">
    <source>
        <dbReference type="Proteomes" id="UP000221860"/>
    </source>
</evidence>
<dbReference type="AlphaFoldDB" id="A0A2G1MDN6"/>
<dbReference type="OrthoDB" id="7859580at2"/>
<accession>A0A2G1MDN6</accession>
<proteinExistence type="predicted"/>
<name>A0A2G1MDN6_9RHOB</name>
<gene>
    <name evidence="1" type="ORF">CJ301_14055</name>
</gene>
<comment type="caution">
    <text evidence="1">The sequence shown here is derived from an EMBL/GenBank/DDBJ whole genome shotgun (WGS) entry which is preliminary data.</text>
</comment>
<protein>
    <submittedName>
        <fullName evidence="1">Transcriptional regulator</fullName>
    </submittedName>
</protein>
<keyword evidence="2" id="KW-1185">Reference proteome</keyword>
<reference evidence="1 2" key="1">
    <citation type="submission" date="2017-08" db="EMBL/GenBank/DDBJ databases">
        <title>Draft Genome Sequence of Loktanella cinnabarina Strain XM1, Isolated from Coastal Surface Water.</title>
        <authorList>
            <person name="Ma R."/>
            <person name="Wang J."/>
            <person name="Wang Q."/>
            <person name="Ma Z."/>
            <person name="Li J."/>
            <person name="Chen L."/>
        </authorList>
    </citation>
    <scope>NUCLEOTIDE SEQUENCE [LARGE SCALE GENOMIC DNA]</scope>
    <source>
        <strain evidence="1 2">XM1</strain>
    </source>
</reference>
<sequence length="118" mass="13305">MTTEIGKELRKLRIDEDERLLDMSQRLERSSAFISAVERGTKSPPSGFEEIVIKAYRLAGEAADVMRRAADRSRKAFTIEADSPLARDTAGLMARRMDSLSDDELKSIFQILNKKDAK</sequence>
<dbReference type="Proteomes" id="UP000221860">
    <property type="component" value="Unassembled WGS sequence"/>
</dbReference>
<dbReference type="EMBL" id="NQWH01000024">
    <property type="protein sequence ID" value="PHP26831.1"/>
    <property type="molecule type" value="Genomic_DNA"/>
</dbReference>
<dbReference type="RefSeq" id="WP_099278020.1">
    <property type="nucleotide sequence ID" value="NZ_KZ304967.1"/>
</dbReference>
<evidence type="ECO:0000313" key="1">
    <source>
        <dbReference type="EMBL" id="PHP26831.1"/>
    </source>
</evidence>